<evidence type="ECO:0000256" key="1">
    <source>
        <dbReference type="ARBA" id="ARBA00004123"/>
    </source>
</evidence>
<dbReference type="Pfam" id="PF07714">
    <property type="entry name" value="PK_Tyr_Ser-Thr"/>
    <property type="match status" value="1"/>
</dbReference>
<sequence>MSKKRGLSLEEKREKMLQIFYESQDFFLLKELEKMGPKRGVISQSVKDVIQSLVDDDLVAKDKIGISIYFWSLPSCAGNQLRSIRQKLESDLQGSNKRLAELVDQCEALKKGREESEERTEALTQLKDIEKKHRELKNEMVQFADNDPATLEAIRKAIEVAHQSANRWTDNIFTLKQWCSNNFPQAKEQLEHLYTEAGITEDFDYIELSSFPLSSSHEDDTARQLKNMGADFVFLILFGVIATAIVVHGQGQAGFISIDCGSPPNINYVDTDTGISYTWDAPFINAGVNVNVSEEYGYPKNPVLPFPLADVRSFPQGNRNCYSLTPSDGKGNLYLIRASFMYGNYDGKKALPEFDLYVNVNFWTSVKFGNASENVIKEILSFAESDTIYVCLVNKGKGTPFISALELRPMNSSIYGTEFGRNVSLVLYQRWDTGYLNGTGRYQKDTYDRIWSPYSPVSWNSTMTTGYIDIFQSGYRPPDEVIKTAALPKSDDEPLELSWTSGDPDTRFYAYLYFAELENLKRNESRKIKIFWNGSPVSGAFNPSSEYSMTVSNSRAFTGKDHWISVQKTADSTRPPILNAIEIFTAQSLDEFSTTIDDVKAIESIKATYKVNKIWTGDPCSPRLFPWEGIGCSYNTSNYQIKSLDLSNNNLRGNVPEFLADLKYLKFLNLKGNNLTGFIPRSLRKRSTANGLALSVDEQNICHSRSCRDGNRIMVPIVVSTLVIILIAALAIICIMRRESKIRVYSGPLLPSGKRRFTYSEVSSITNNFNKVIGKGGFGIVYLGSLEDGTEIAVKMINDSSFGKSKGSSSSSSSHVSKEFQVEAELLLTVHHRNLASFVGYCDDGRSMALIYEYMANGNLQDYLSSENAEDLSWEKRLHIAIDSAQGLEYLHHGCRPPIVHRDVKTANILLNDNLEAKIADFGLSKVFPEDDLSHVMTAVMGTPGYVDPEYYNTFKLNEKSDVYSFGIVLLELITGRRSIMKTDDGEKMSVVHYVEPFLKIGDIDGVVDSRLHGEFSSNSAWKFVEVAMSCVRDRGTNRPSTNQIVSDLKQCLAAELAREPGSHHEKKVVKEKYTKTESTIQNYSSNEYNSSSGSVSLTFGDYSTFGPMAR</sequence>
<evidence type="ECO:0000256" key="21">
    <source>
        <dbReference type="PROSITE-ProRule" id="PRU10141"/>
    </source>
</evidence>
<evidence type="ECO:0000256" key="7">
    <source>
        <dbReference type="ARBA" id="ARBA00022679"/>
    </source>
</evidence>
<dbReference type="InterPro" id="IPR000719">
    <property type="entry name" value="Prot_kinase_dom"/>
</dbReference>
<keyword evidence="26" id="KW-1185">Reference proteome</keyword>
<evidence type="ECO:0000256" key="18">
    <source>
        <dbReference type="ARBA" id="ARBA00023242"/>
    </source>
</evidence>
<dbReference type="InterPro" id="IPR040661">
    <property type="entry name" value="LZ3wCH"/>
</dbReference>
<keyword evidence="6" id="KW-0433">Leucine-rich repeat</keyword>
<dbReference type="EC" id="2.7.11.1" evidence="3"/>
<organism evidence="25 26">
    <name type="scientific">Arabidopsis arenosa</name>
    <name type="common">Sand rock-cress</name>
    <name type="synonym">Cardaminopsis arenosa</name>
    <dbReference type="NCBI Taxonomy" id="38785"/>
    <lineage>
        <taxon>Eukaryota</taxon>
        <taxon>Viridiplantae</taxon>
        <taxon>Streptophyta</taxon>
        <taxon>Embryophyta</taxon>
        <taxon>Tracheophyta</taxon>
        <taxon>Spermatophyta</taxon>
        <taxon>Magnoliopsida</taxon>
        <taxon>eudicotyledons</taxon>
        <taxon>Gunneridae</taxon>
        <taxon>Pentapetalae</taxon>
        <taxon>rosids</taxon>
        <taxon>malvids</taxon>
        <taxon>Brassicales</taxon>
        <taxon>Brassicaceae</taxon>
        <taxon>Camelineae</taxon>
        <taxon>Arabidopsis</taxon>
    </lineage>
</organism>
<evidence type="ECO:0000256" key="2">
    <source>
        <dbReference type="ARBA" id="ARBA00004167"/>
    </source>
</evidence>
<keyword evidence="4" id="KW-0723">Serine/threonine-protein kinase</keyword>
<evidence type="ECO:0000256" key="22">
    <source>
        <dbReference type="SAM" id="Coils"/>
    </source>
</evidence>
<gene>
    <name evidence="25" type="ORF">AARE701A_LOCUS18159</name>
</gene>
<keyword evidence="11 21" id="KW-0547">Nucleotide-binding</keyword>
<evidence type="ECO:0000256" key="9">
    <source>
        <dbReference type="ARBA" id="ARBA00022729"/>
    </source>
</evidence>
<dbReference type="InterPro" id="IPR011009">
    <property type="entry name" value="Kinase-like_dom_sf"/>
</dbReference>
<keyword evidence="14 23" id="KW-1133">Transmembrane helix</keyword>
<reference evidence="25" key="1">
    <citation type="submission" date="2021-01" db="EMBL/GenBank/DDBJ databases">
        <authorList>
            <person name="Bezrukov I."/>
        </authorList>
    </citation>
    <scope>NUCLEOTIDE SEQUENCE</scope>
</reference>
<name>A0A8S2AV85_ARAAE</name>
<evidence type="ECO:0000256" key="4">
    <source>
        <dbReference type="ARBA" id="ARBA00022527"/>
    </source>
</evidence>
<dbReference type="PROSITE" id="PS00108">
    <property type="entry name" value="PROTEIN_KINASE_ST"/>
    <property type="match status" value="1"/>
</dbReference>
<feature type="binding site" evidence="21">
    <location>
        <position position="795"/>
    </location>
    <ligand>
        <name>ATP</name>
        <dbReference type="ChEBI" id="CHEBI:30616"/>
    </ligand>
</feature>
<accession>A0A8S2AV85</accession>
<dbReference type="Pfam" id="PF00560">
    <property type="entry name" value="LRR_1"/>
    <property type="match status" value="2"/>
</dbReference>
<dbReference type="PANTHER" id="PTHR45631:SF77">
    <property type="entry name" value="PROTEIN KINASE DOMAIN-CONTAINING PROTEIN"/>
    <property type="match status" value="1"/>
</dbReference>
<feature type="transmembrane region" description="Helical" evidence="23">
    <location>
        <begin position="713"/>
        <end position="736"/>
    </location>
</feature>
<dbReference type="InterPro" id="IPR001245">
    <property type="entry name" value="Ser-Thr/Tyr_kinase_cat_dom"/>
</dbReference>
<dbReference type="Pfam" id="PF03962">
    <property type="entry name" value="Mnd1"/>
    <property type="match status" value="1"/>
</dbReference>
<keyword evidence="9" id="KW-0732">Signal</keyword>
<dbReference type="GO" id="GO:0004674">
    <property type="term" value="F:protein serine/threonine kinase activity"/>
    <property type="evidence" value="ECO:0007669"/>
    <property type="project" value="UniProtKB-KW"/>
</dbReference>
<evidence type="ECO:0000256" key="6">
    <source>
        <dbReference type="ARBA" id="ARBA00022614"/>
    </source>
</evidence>
<feature type="transmembrane region" description="Helical" evidence="23">
    <location>
        <begin position="232"/>
        <end position="251"/>
    </location>
</feature>
<evidence type="ECO:0000256" key="8">
    <source>
        <dbReference type="ARBA" id="ARBA00022692"/>
    </source>
</evidence>
<evidence type="ECO:0000256" key="13">
    <source>
        <dbReference type="ARBA" id="ARBA00022840"/>
    </source>
</evidence>
<dbReference type="CDD" id="cd14066">
    <property type="entry name" value="STKc_IRAK"/>
    <property type="match status" value="1"/>
</dbReference>
<dbReference type="GO" id="GO:0005634">
    <property type="term" value="C:nucleus"/>
    <property type="evidence" value="ECO:0007669"/>
    <property type="project" value="UniProtKB-SubCell"/>
</dbReference>
<evidence type="ECO:0000313" key="26">
    <source>
        <dbReference type="Proteomes" id="UP000682877"/>
    </source>
</evidence>
<evidence type="ECO:0000256" key="11">
    <source>
        <dbReference type="ARBA" id="ARBA00022741"/>
    </source>
</evidence>
<dbReference type="Gene3D" id="3.30.200.20">
    <property type="entry name" value="Phosphorylase Kinase, domain 1"/>
    <property type="match status" value="1"/>
</dbReference>
<proteinExistence type="predicted"/>
<keyword evidence="17" id="KW-0675">Receptor</keyword>
<keyword evidence="8 23" id="KW-0812">Transmembrane</keyword>
<keyword evidence="15 22" id="KW-0175">Coiled coil</keyword>
<keyword evidence="18" id="KW-0539">Nucleus</keyword>
<keyword evidence="13 21" id="KW-0067">ATP-binding</keyword>
<dbReference type="PANTHER" id="PTHR45631">
    <property type="entry name" value="OS07G0107800 PROTEIN-RELATED"/>
    <property type="match status" value="1"/>
</dbReference>
<evidence type="ECO:0000256" key="12">
    <source>
        <dbReference type="ARBA" id="ARBA00022777"/>
    </source>
</evidence>
<evidence type="ECO:0000256" key="10">
    <source>
        <dbReference type="ARBA" id="ARBA00022737"/>
    </source>
</evidence>
<evidence type="ECO:0000256" key="3">
    <source>
        <dbReference type="ARBA" id="ARBA00012513"/>
    </source>
</evidence>
<dbReference type="GO" id="GO:0016020">
    <property type="term" value="C:membrane"/>
    <property type="evidence" value="ECO:0007669"/>
    <property type="project" value="UniProtKB-SubCell"/>
</dbReference>
<evidence type="ECO:0000313" key="25">
    <source>
        <dbReference type="EMBL" id="CAE6170193.1"/>
    </source>
</evidence>
<dbReference type="InterPro" id="IPR040453">
    <property type="entry name" value="Mnd1_HTH"/>
</dbReference>
<dbReference type="GO" id="GO:0005524">
    <property type="term" value="F:ATP binding"/>
    <property type="evidence" value="ECO:0007669"/>
    <property type="project" value="UniProtKB-UniRule"/>
</dbReference>
<evidence type="ECO:0000256" key="5">
    <source>
        <dbReference type="ARBA" id="ARBA00022553"/>
    </source>
</evidence>
<keyword evidence="12" id="KW-0418">Kinase</keyword>
<feature type="domain" description="Protein kinase" evidence="24">
    <location>
        <begin position="767"/>
        <end position="1053"/>
    </location>
</feature>
<evidence type="ECO:0000256" key="20">
    <source>
        <dbReference type="ARBA" id="ARBA00048679"/>
    </source>
</evidence>
<dbReference type="InterPro" id="IPR008271">
    <property type="entry name" value="Ser/Thr_kinase_AS"/>
</dbReference>
<keyword evidence="10" id="KW-0677">Repeat</keyword>
<dbReference type="Pfam" id="PF12819">
    <property type="entry name" value="Malectin_like"/>
    <property type="match status" value="1"/>
</dbReference>
<feature type="coiled-coil region" evidence="22">
    <location>
        <begin position="85"/>
        <end position="146"/>
    </location>
</feature>
<dbReference type="Gene3D" id="1.10.510.10">
    <property type="entry name" value="Transferase(Phosphotransferase) domain 1"/>
    <property type="match status" value="1"/>
</dbReference>
<evidence type="ECO:0000256" key="17">
    <source>
        <dbReference type="ARBA" id="ARBA00023170"/>
    </source>
</evidence>
<keyword evidence="7" id="KW-0808">Transferase</keyword>
<evidence type="ECO:0000259" key="24">
    <source>
        <dbReference type="PROSITE" id="PS50011"/>
    </source>
</evidence>
<protein>
    <recommendedName>
        <fullName evidence="3">non-specific serine/threonine protein kinase</fullName>
        <ecNumber evidence="3">2.7.11.1</ecNumber>
    </recommendedName>
</protein>
<dbReference type="Gene3D" id="3.80.10.10">
    <property type="entry name" value="Ribonuclease Inhibitor"/>
    <property type="match status" value="1"/>
</dbReference>
<comment type="catalytic activity">
    <reaction evidence="20">
        <text>L-seryl-[protein] + ATP = O-phospho-L-seryl-[protein] + ADP + H(+)</text>
        <dbReference type="Rhea" id="RHEA:17989"/>
        <dbReference type="Rhea" id="RHEA-COMP:9863"/>
        <dbReference type="Rhea" id="RHEA-COMP:11604"/>
        <dbReference type="ChEBI" id="CHEBI:15378"/>
        <dbReference type="ChEBI" id="CHEBI:29999"/>
        <dbReference type="ChEBI" id="CHEBI:30616"/>
        <dbReference type="ChEBI" id="CHEBI:83421"/>
        <dbReference type="ChEBI" id="CHEBI:456216"/>
        <dbReference type="EC" id="2.7.11.1"/>
    </reaction>
</comment>
<evidence type="ECO:0000256" key="23">
    <source>
        <dbReference type="SAM" id="Phobius"/>
    </source>
</evidence>
<keyword evidence="5" id="KW-0597">Phosphoprotein</keyword>
<dbReference type="InterPro" id="IPR001611">
    <property type="entry name" value="Leu-rich_rpt"/>
</dbReference>
<evidence type="ECO:0000256" key="16">
    <source>
        <dbReference type="ARBA" id="ARBA00023136"/>
    </source>
</evidence>
<dbReference type="Pfam" id="PF18517">
    <property type="entry name" value="LZ3wCH"/>
    <property type="match status" value="1"/>
</dbReference>
<evidence type="ECO:0000256" key="19">
    <source>
        <dbReference type="ARBA" id="ARBA00047899"/>
    </source>
</evidence>
<dbReference type="InterPro" id="IPR032675">
    <property type="entry name" value="LRR_dom_sf"/>
</dbReference>
<evidence type="ECO:0000256" key="15">
    <source>
        <dbReference type="ARBA" id="ARBA00023054"/>
    </source>
</evidence>
<dbReference type="Proteomes" id="UP000682877">
    <property type="component" value="Chromosome 7"/>
</dbReference>
<comment type="subcellular location">
    <subcellularLocation>
        <location evidence="2">Membrane</location>
        <topology evidence="2">Single-pass membrane protein</topology>
    </subcellularLocation>
    <subcellularLocation>
        <location evidence="1">Nucleus</location>
    </subcellularLocation>
</comment>
<dbReference type="SUPFAM" id="SSF56112">
    <property type="entry name" value="Protein kinase-like (PK-like)"/>
    <property type="match status" value="1"/>
</dbReference>
<dbReference type="PROSITE" id="PS50011">
    <property type="entry name" value="PROTEIN_KINASE_DOM"/>
    <property type="match status" value="1"/>
</dbReference>
<dbReference type="InterPro" id="IPR017441">
    <property type="entry name" value="Protein_kinase_ATP_BS"/>
</dbReference>
<comment type="catalytic activity">
    <reaction evidence="19">
        <text>L-threonyl-[protein] + ATP = O-phospho-L-threonyl-[protein] + ADP + H(+)</text>
        <dbReference type="Rhea" id="RHEA:46608"/>
        <dbReference type="Rhea" id="RHEA-COMP:11060"/>
        <dbReference type="Rhea" id="RHEA-COMP:11605"/>
        <dbReference type="ChEBI" id="CHEBI:15378"/>
        <dbReference type="ChEBI" id="CHEBI:30013"/>
        <dbReference type="ChEBI" id="CHEBI:30616"/>
        <dbReference type="ChEBI" id="CHEBI:61977"/>
        <dbReference type="ChEBI" id="CHEBI:456216"/>
        <dbReference type="EC" id="2.7.11.1"/>
    </reaction>
</comment>
<dbReference type="AlphaFoldDB" id="A0A8S2AV85"/>
<evidence type="ECO:0000256" key="14">
    <source>
        <dbReference type="ARBA" id="ARBA00022989"/>
    </source>
</evidence>
<dbReference type="PROSITE" id="PS00107">
    <property type="entry name" value="PROTEIN_KINASE_ATP"/>
    <property type="match status" value="1"/>
</dbReference>
<dbReference type="InterPro" id="IPR024788">
    <property type="entry name" value="Malectin-like_Carb-bd_dom"/>
</dbReference>
<keyword evidence="16 23" id="KW-0472">Membrane</keyword>
<dbReference type="FunFam" id="1.10.510.10:FF:000146">
    <property type="entry name" value="LRR receptor-like serine/threonine-protein kinase IOS1"/>
    <property type="match status" value="1"/>
</dbReference>
<dbReference type="EMBL" id="LR999457">
    <property type="protein sequence ID" value="CAE6170193.1"/>
    <property type="molecule type" value="Genomic_DNA"/>
</dbReference>
<dbReference type="SMART" id="SM00220">
    <property type="entry name" value="S_TKc"/>
    <property type="match status" value="1"/>
</dbReference>
<dbReference type="SUPFAM" id="SSF52058">
    <property type="entry name" value="L domain-like"/>
    <property type="match status" value="1"/>
</dbReference>